<name>X1T8S8_9ZZZZ</name>
<dbReference type="AlphaFoldDB" id="X1T8S8"/>
<feature type="non-terminal residue" evidence="1">
    <location>
        <position position="1"/>
    </location>
</feature>
<gene>
    <name evidence="1" type="ORF">S12H4_16156</name>
</gene>
<protein>
    <submittedName>
        <fullName evidence="1">Uncharacterized protein</fullName>
    </submittedName>
</protein>
<sequence>HGRIYSPEGTPVNWLATDTDNEDLSVCWDLKLKEPFTGLSSQFNFVSISGV</sequence>
<evidence type="ECO:0000313" key="1">
    <source>
        <dbReference type="EMBL" id="GAI76409.1"/>
    </source>
</evidence>
<accession>X1T8S8</accession>
<organism evidence="1">
    <name type="scientific">marine sediment metagenome</name>
    <dbReference type="NCBI Taxonomy" id="412755"/>
    <lineage>
        <taxon>unclassified sequences</taxon>
        <taxon>metagenomes</taxon>
        <taxon>ecological metagenomes</taxon>
    </lineage>
</organism>
<dbReference type="EMBL" id="BARW01007799">
    <property type="protein sequence ID" value="GAI76409.1"/>
    <property type="molecule type" value="Genomic_DNA"/>
</dbReference>
<reference evidence="1" key="1">
    <citation type="journal article" date="2014" name="Front. Microbiol.">
        <title>High frequency of phylogenetically diverse reductive dehalogenase-homologous genes in deep subseafloor sedimentary metagenomes.</title>
        <authorList>
            <person name="Kawai M."/>
            <person name="Futagami T."/>
            <person name="Toyoda A."/>
            <person name="Takaki Y."/>
            <person name="Nishi S."/>
            <person name="Hori S."/>
            <person name="Arai W."/>
            <person name="Tsubouchi T."/>
            <person name="Morono Y."/>
            <person name="Uchiyama I."/>
            <person name="Ito T."/>
            <person name="Fujiyama A."/>
            <person name="Inagaki F."/>
            <person name="Takami H."/>
        </authorList>
    </citation>
    <scope>NUCLEOTIDE SEQUENCE</scope>
    <source>
        <strain evidence="1">Expedition CK06-06</strain>
    </source>
</reference>
<proteinExistence type="predicted"/>
<comment type="caution">
    <text evidence="1">The sequence shown here is derived from an EMBL/GenBank/DDBJ whole genome shotgun (WGS) entry which is preliminary data.</text>
</comment>